<dbReference type="Gene3D" id="3.40.50.720">
    <property type="entry name" value="NAD(P)-binding Rossmann-like Domain"/>
    <property type="match status" value="1"/>
</dbReference>
<comment type="caution">
    <text evidence="1">The sequence shown here is derived from an EMBL/GenBank/DDBJ whole genome shotgun (WGS) entry which is preliminary data.</text>
</comment>
<protein>
    <submittedName>
        <fullName evidence="1">Uncharacterized protein</fullName>
    </submittedName>
</protein>
<dbReference type="Proteomes" id="UP000078237">
    <property type="component" value="Unassembled WGS sequence"/>
</dbReference>
<organism evidence="1 2">
    <name type="scientific">Madurella mycetomatis</name>
    <dbReference type="NCBI Taxonomy" id="100816"/>
    <lineage>
        <taxon>Eukaryota</taxon>
        <taxon>Fungi</taxon>
        <taxon>Dikarya</taxon>
        <taxon>Ascomycota</taxon>
        <taxon>Pezizomycotina</taxon>
        <taxon>Sordariomycetes</taxon>
        <taxon>Sordariomycetidae</taxon>
        <taxon>Sordariales</taxon>
        <taxon>Sordariales incertae sedis</taxon>
        <taxon>Madurella</taxon>
    </lineage>
</organism>
<evidence type="ECO:0000313" key="2">
    <source>
        <dbReference type="Proteomes" id="UP000078237"/>
    </source>
</evidence>
<reference evidence="1 2" key="1">
    <citation type="journal article" date="2016" name="Genome Announc.">
        <title>Genome Sequence of Madurella mycetomatis mm55, Isolated from a Human Mycetoma Case in Sudan.</title>
        <authorList>
            <person name="Smit S."/>
            <person name="Derks M.F."/>
            <person name="Bervoets S."/>
            <person name="Fahal A."/>
            <person name="van Leeuwen W."/>
            <person name="van Belkum A."/>
            <person name="van de Sande W.W."/>
        </authorList>
    </citation>
    <scope>NUCLEOTIDE SEQUENCE [LARGE SCALE GENOMIC DNA]</scope>
    <source>
        <strain evidence="2">mm55</strain>
    </source>
</reference>
<proteinExistence type="predicted"/>
<keyword evidence="2" id="KW-1185">Reference proteome</keyword>
<evidence type="ECO:0000313" key="1">
    <source>
        <dbReference type="EMBL" id="KXX83155.1"/>
    </source>
</evidence>
<sequence length="79" mass="8882">MSTPIKVAVLDDYQGISEPKFKALDPTKYEVSFFKDTLLPYNHPDTPQDVKDKLAERLQPFTVICTPTAPQTQKTTIGI</sequence>
<dbReference type="EMBL" id="LCTW02000003">
    <property type="protein sequence ID" value="KXX83155.1"/>
    <property type="molecule type" value="Genomic_DNA"/>
</dbReference>
<gene>
    <name evidence="1" type="ORF">MMYC01_200359</name>
</gene>
<dbReference type="VEuPathDB" id="FungiDB:MMYC01_200359"/>
<accession>A0A175WHU3</accession>
<dbReference type="AlphaFoldDB" id="A0A175WHU3"/>
<dbReference type="OrthoDB" id="298012at2759"/>
<name>A0A175WHU3_9PEZI</name>